<protein>
    <submittedName>
        <fullName evidence="2">Uncharacterized protein</fullName>
    </submittedName>
</protein>
<evidence type="ECO:0000313" key="2">
    <source>
        <dbReference type="EMBL" id="AOM84481.1"/>
    </source>
</evidence>
<gene>
    <name evidence="2" type="ORF">BBEV_3165</name>
</gene>
<dbReference type="AlphaFoldDB" id="A0A1D7QZN9"/>
<feature type="transmembrane region" description="Helical" evidence="1">
    <location>
        <begin position="61"/>
        <end position="79"/>
    </location>
</feature>
<keyword evidence="1" id="KW-0812">Transmembrane</keyword>
<name>A0A1D7QZN9_9BACI</name>
<keyword evidence="1" id="KW-0472">Membrane</keyword>
<evidence type="ECO:0000313" key="3">
    <source>
        <dbReference type="Proteomes" id="UP000094463"/>
    </source>
</evidence>
<sequence>MDFVLYLGAIGAWGFIRYEQNQFKLLSFLLECLLIGIALFILQWAVGATLSFVTMPIPENVTFWIAGLIFFIGVCYVSLKSWRITQQSD</sequence>
<dbReference type="KEGG" id="bbev:BBEV_3165"/>
<dbReference type="Proteomes" id="UP000094463">
    <property type="component" value="Chromosome"/>
</dbReference>
<keyword evidence="3" id="KW-1185">Reference proteome</keyword>
<dbReference type="RefSeq" id="WP_069366359.1">
    <property type="nucleotide sequence ID" value="NZ_CP012502.1"/>
</dbReference>
<keyword evidence="1" id="KW-1133">Transmembrane helix</keyword>
<proteinExistence type="predicted"/>
<evidence type="ECO:0000256" key="1">
    <source>
        <dbReference type="SAM" id="Phobius"/>
    </source>
</evidence>
<reference evidence="2 3" key="1">
    <citation type="submission" date="2015-08" db="EMBL/GenBank/DDBJ databases">
        <title>The complete genome sequence of Bacillus beveridgei MLTeJB.</title>
        <authorList>
            <person name="Hanson T.E."/>
            <person name="Mesa C."/>
            <person name="Basesman S.M."/>
            <person name="Oremland R.S."/>
        </authorList>
    </citation>
    <scope>NUCLEOTIDE SEQUENCE [LARGE SCALE GENOMIC DNA]</scope>
    <source>
        <strain evidence="2 3">MLTeJB</strain>
    </source>
</reference>
<dbReference type="STRING" id="632773.BBEV_3165"/>
<dbReference type="EMBL" id="CP012502">
    <property type="protein sequence ID" value="AOM84481.1"/>
    <property type="molecule type" value="Genomic_DNA"/>
</dbReference>
<dbReference type="OrthoDB" id="2972771at2"/>
<organism evidence="2 3">
    <name type="scientific">Salisediminibacterium beveridgei</name>
    <dbReference type="NCBI Taxonomy" id="632773"/>
    <lineage>
        <taxon>Bacteria</taxon>
        <taxon>Bacillati</taxon>
        <taxon>Bacillota</taxon>
        <taxon>Bacilli</taxon>
        <taxon>Bacillales</taxon>
        <taxon>Bacillaceae</taxon>
        <taxon>Salisediminibacterium</taxon>
    </lineage>
</organism>
<accession>A0A1D7QZN9</accession>
<feature type="transmembrane region" description="Helical" evidence="1">
    <location>
        <begin position="25"/>
        <end position="46"/>
    </location>
</feature>